<dbReference type="RefSeq" id="WP_307432668.1">
    <property type="nucleotide sequence ID" value="NZ_JAUSVK010000001.1"/>
</dbReference>
<dbReference type="Pfam" id="PF01381">
    <property type="entry name" value="HTH_3"/>
    <property type="match status" value="1"/>
</dbReference>
<dbReference type="InterPro" id="IPR010982">
    <property type="entry name" value="Lambda_DNA-bd_dom_sf"/>
</dbReference>
<protein>
    <submittedName>
        <fullName evidence="2">Transcriptional regulator with XRE-family HTH domain</fullName>
    </submittedName>
</protein>
<evidence type="ECO:0000259" key="1">
    <source>
        <dbReference type="PROSITE" id="PS50943"/>
    </source>
</evidence>
<comment type="caution">
    <text evidence="2">The sequence shown here is derived from an EMBL/GenBank/DDBJ whole genome shotgun (WGS) entry which is preliminary data.</text>
</comment>
<dbReference type="InterPro" id="IPR001387">
    <property type="entry name" value="Cro/C1-type_HTH"/>
</dbReference>
<gene>
    <name evidence="2" type="ORF">J3R73_004640</name>
</gene>
<accession>A0ABU0FL74</accession>
<name>A0ABU0FL74_9HYPH</name>
<dbReference type="Proteomes" id="UP001237448">
    <property type="component" value="Unassembled WGS sequence"/>
</dbReference>
<proteinExistence type="predicted"/>
<feature type="domain" description="HTH cro/C1-type" evidence="1">
    <location>
        <begin position="34"/>
        <end position="89"/>
    </location>
</feature>
<dbReference type="Gene3D" id="1.10.260.40">
    <property type="entry name" value="lambda repressor-like DNA-binding domains"/>
    <property type="match status" value="1"/>
</dbReference>
<sequence>MTRMKDLHTEWMKDADYRKAYDALEDEFVLAEAVIKARLNAGLTQEELAQRMDTSQSAIARLESGKIKPSARTLERFAKATGTHLRITFEPAGTIGSTR</sequence>
<evidence type="ECO:0000313" key="2">
    <source>
        <dbReference type="EMBL" id="MDQ0394848.1"/>
    </source>
</evidence>
<dbReference type="SMART" id="SM00530">
    <property type="entry name" value="HTH_XRE"/>
    <property type="match status" value="1"/>
</dbReference>
<dbReference type="PROSITE" id="PS50943">
    <property type="entry name" value="HTH_CROC1"/>
    <property type="match status" value="1"/>
</dbReference>
<organism evidence="2 3">
    <name type="scientific">Labrys monachus</name>
    <dbReference type="NCBI Taxonomy" id="217067"/>
    <lineage>
        <taxon>Bacteria</taxon>
        <taxon>Pseudomonadati</taxon>
        <taxon>Pseudomonadota</taxon>
        <taxon>Alphaproteobacteria</taxon>
        <taxon>Hyphomicrobiales</taxon>
        <taxon>Xanthobacteraceae</taxon>
        <taxon>Labrys</taxon>
    </lineage>
</organism>
<keyword evidence="3" id="KW-1185">Reference proteome</keyword>
<dbReference type="CDD" id="cd00093">
    <property type="entry name" value="HTH_XRE"/>
    <property type="match status" value="1"/>
</dbReference>
<evidence type="ECO:0000313" key="3">
    <source>
        <dbReference type="Proteomes" id="UP001237448"/>
    </source>
</evidence>
<reference evidence="2 3" key="1">
    <citation type="submission" date="2023-07" db="EMBL/GenBank/DDBJ databases">
        <title>Genomic Encyclopedia of Type Strains, Phase IV (KMG-IV): sequencing the most valuable type-strain genomes for metagenomic binning, comparative biology and taxonomic classification.</title>
        <authorList>
            <person name="Goeker M."/>
        </authorList>
    </citation>
    <scope>NUCLEOTIDE SEQUENCE [LARGE SCALE GENOMIC DNA]</scope>
    <source>
        <strain evidence="2 3">DSM 5896</strain>
    </source>
</reference>
<dbReference type="SUPFAM" id="SSF47413">
    <property type="entry name" value="lambda repressor-like DNA-binding domains"/>
    <property type="match status" value="1"/>
</dbReference>
<dbReference type="EMBL" id="JAUSVK010000001">
    <property type="protein sequence ID" value="MDQ0394848.1"/>
    <property type="molecule type" value="Genomic_DNA"/>
</dbReference>